<dbReference type="Proteomes" id="UP000266206">
    <property type="component" value="Unassembled WGS sequence"/>
</dbReference>
<dbReference type="RefSeq" id="WP_119515893.1">
    <property type="nucleotide sequence ID" value="NZ_NQYH01000004.1"/>
</dbReference>
<comment type="caution">
    <text evidence="2">The sequence shown here is derived from an EMBL/GenBank/DDBJ whole genome shotgun (WGS) entry which is preliminary data.</text>
</comment>
<dbReference type="PANTHER" id="PTHR42879">
    <property type="entry name" value="3-OXOACYL-(ACYL-CARRIER-PROTEIN) REDUCTASE"/>
    <property type="match status" value="1"/>
</dbReference>
<dbReference type="CDD" id="cd05344">
    <property type="entry name" value="BKR_like_SDR_like"/>
    <property type="match status" value="1"/>
</dbReference>
<dbReference type="PANTHER" id="PTHR42879:SF6">
    <property type="entry name" value="NADPH-DEPENDENT REDUCTASE BACG"/>
    <property type="match status" value="1"/>
</dbReference>
<dbReference type="EMBL" id="NQYH01000004">
    <property type="protein sequence ID" value="RIY41227.1"/>
    <property type="molecule type" value="Genomic_DNA"/>
</dbReference>
<comment type="similarity">
    <text evidence="1">Belongs to the short-chain dehydrogenases/reductases (SDR) family.</text>
</comment>
<dbReference type="PRINTS" id="PR00081">
    <property type="entry name" value="GDHRDH"/>
</dbReference>
<gene>
    <name evidence="2" type="ORF">CJP73_06730</name>
</gene>
<protein>
    <submittedName>
        <fullName evidence="2">3-oxoacyl-ACP reductase</fullName>
    </submittedName>
</protein>
<dbReference type="OrthoDB" id="9804774at2"/>
<dbReference type="Gene3D" id="3.40.50.720">
    <property type="entry name" value="NAD(P)-binding Rossmann-like Domain"/>
    <property type="match status" value="1"/>
</dbReference>
<evidence type="ECO:0000313" key="2">
    <source>
        <dbReference type="EMBL" id="RIY41227.1"/>
    </source>
</evidence>
<dbReference type="FunFam" id="3.40.50.720:FF:000084">
    <property type="entry name" value="Short-chain dehydrogenase reductase"/>
    <property type="match status" value="1"/>
</dbReference>
<sequence>MDLGISGKSALVLGGSQGLGFACAQALAEAGVSVAVNGRDATRAENAAAQLGVGAVAVPGDISSPEKRLAIFNAARDKLGRIDILVTNAGGPPPGPVEQHSQETWHKALEANMLAALDFTVMALPNMKQAGFGRIINITSFTVREPYPNMGLATGVRAGLTGAMASLAHEVAPLGITVNNILPGLMDTGALERVYKAQSEQQNISTDEAKRRMAESVPMKRLGLAEDFGPVCAFMCSTHASYITGQNITVDGGLVKSLL</sequence>
<reference evidence="2 3" key="1">
    <citation type="submission" date="2017-08" db="EMBL/GenBank/DDBJ databases">
        <title>Pusillimonas indicus sp. nov., a member of the family Alcaligenaceae isolated from surface seawater.</title>
        <authorList>
            <person name="Li J."/>
        </authorList>
    </citation>
    <scope>NUCLEOTIDE SEQUENCE [LARGE SCALE GENOMIC DNA]</scope>
    <source>
        <strain evidence="2 3">L52-1-41</strain>
    </source>
</reference>
<dbReference type="Pfam" id="PF13561">
    <property type="entry name" value="adh_short_C2"/>
    <property type="match status" value="1"/>
</dbReference>
<dbReference type="AlphaFoldDB" id="A0A3A1YYP6"/>
<dbReference type="InterPro" id="IPR050259">
    <property type="entry name" value="SDR"/>
</dbReference>
<dbReference type="InterPro" id="IPR036291">
    <property type="entry name" value="NAD(P)-bd_dom_sf"/>
</dbReference>
<dbReference type="SUPFAM" id="SSF51735">
    <property type="entry name" value="NAD(P)-binding Rossmann-fold domains"/>
    <property type="match status" value="1"/>
</dbReference>
<dbReference type="PRINTS" id="PR00080">
    <property type="entry name" value="SDRFAMILY"/>
</dbReference>
<dbReference type="InterPro" id="IPR002347">
    <property type="entry name" value="SDR_fam"/>
</dbReference>
<proteinExistence type="inferred from homology"/>
<evidence type="ECO:0000256" key="1">
    <source>
        <dbReference type="ARBA" id="ARBA00006484"/>
    </source>
</evidence>
<evidence type="ECO:0000313" key="3">
    <source>
        <dbReference type="Proteomes" id="UP000266206"/>
    </source>
</evidence>
<accession>A0A3A1YYP6</accession>
<name>A0A3A1YYP6_9BURK</name>
<organism evidence="2 3">
    <name type="scientific">Neopusillimonas maritima</name>
    <dbReference type="NCBI Taxonomy" id="2026239"/>
    <lineage>
        <taxon>Bacteria</taxon>
        <taxon>Pseudomonadati</taxon>
        <taxon>Pseudomonadota</taxon>
        <taxon>Betaproteobacteria</taxon>
        <taxon>Burkholderiales</taxon>
        <taxon>Alcaligenaceae</taxon>
        <taxon>Neopusillimonas</taxon>
    </lineage>
</organism>